<evidence type="ECO:0000259" key="1">
    <source>
        <dbReference type="Pfam" id="PF11726"/>
    </source>
</evidence>
<dbReference type="InterPro" id="IPR057271">
    <property type="entry name" value="YagK_YfjJ_C"/>
</dbReference>
<evidence type="ECO:0000313" key="2">
    <source>
        <dbReference type="EMBL" id="BBI96816.1"/>
    </source>
</evidence>
<feature type="domain" description="YagK/YfjJ C-terminal" evidence="1">
    <location>
        <begin position="20"/>
        <end position="195"/>
    </location>
</feature>
<sequence length="200" mass="23557">MSYVELYRSIINQSLNLITNRHQRVVAFRVDTHFPGIVDNGDNICCFHNLKPGEISRMCKSMEAKLIADIQRKEREGKRVHRGTVIIIWAREFSLSGKCHYHLCLLFNKDAYYHLGDYEQENTLRAMITGSWYSAMGLYLDDYRGLVHFPENCRYVLNSNHPDFQCHYQELLNRLDYLAKIETKIFGEGYRNFGSYQIDL</sequence>
<name>A0A455W0H6_ENTAS</name>
<organism evidence="2">
    <name type="scientific">Enterobacter asburiae</name>
    <dbReference type="NCBI Taxonomy" id="61645"/>
    <lineage>
        <taxon>Bacteria</taxon>
        <taxon>Pseudomonadati</taxon>
        <taxon>Pseudomonadota</taxon>
        <taxon>Gammaproteobacteria</taxon>
        <taxon>Enterobacterales</taxon>
        <taxon>Enterobacteriaceae</taxon>
        <taxon>Enterobacter</taxon>
        <taxon>Enterobacter cloacae complex</taxon>
    </lineage>
</organism>
<dbReference type="EMBL" id="AP019533">
    <property type="protein sequence ID" value="BBI96816.1"/>
    <property type="molecule type" value="Genomic_DNA"/>
</dbReference>
<protein>
    <recommendedName>
        <fullName evidence="1">YagK/YfjJ C-terminal domain-containing protein</fullName>
    </recommendedName>
</protein>
<gene>
    <name evidence="2" type="primary">yagK</name>
    <name evidence="2" type="ORF">MRY18106EAS_33480</name>
</gene>
<reference evidence="2" key="1">
    <citation type="submission" date="2019-03" db="EMBL/GenBank/DDBJ databases">
        <title>Complete genome sequences of Enterobacter asburiae str. MRY18-106 isolated from a patient in Japan.</title>
        <authorList>
            <person name="Sekizuka T."/>
            <person name="Matsui M."/>
            <person name="Takara T."/>
            <person name="Uechi A."/>
            <person name="Harakuni M."/>
            <person name="Kimura T."/>
            <person name="Suzuki S."/>
            <person name="Kuroda M."/>
        </authorList>
    </citation>
    <scope>NUCLEOTIDE SEQUENCE</scope>
    <source>
        <strain evidence="2">MRY18-106</strain>
    </source>
</reference>
<proteinExistence type="predicted"/>
<accession>A0A455W0H6</accession>
<dbReference type="Pfam" id="PF11726">
    <property type="entry name" value="YagK_YfjJ_C"/>
    <property type="match status" value="1"/>
</dbReference>
<dbReference type="AlphaFoldDB" id="A0A455W0H6"/>